<proteinExistence type="inferred from homology"/>
<evidence type="ECO:0000256" key="1">
    <source>
        <dbReference type="ARBA" id="ARBA00004571"/>
    </source>
</evidence>
<evidence type="ECO:0000256" key="5">
    <source>
        <dbReference type="ARBA" id="ARBA00023136"/>
    </source>
</evidence>
<dbReference type="InterPro" id="IPR039426">
    <property type="entry name" value="TonB-dep_rcpt-like"/>
</dbReference>
<comment type="similarity">
    <text evidence="7">Belongs to the TonB-dependent receptor family.</text>
</comment>
<dbReference type="Gene3D" id="2.60.40.1120">
    <property type="entry name" value="Carboxypeptidase-like, regulatory domain"/>
    <property type="match status" value="1"/>
</dbReference>
<dbReference type="GO" id="GO:0009279">
    <property type="term" value="C:cell outer membrane"/>
    <property type="evidence" value="ECO:0007669"/>
    <property type="project" value="UniProtKB-SubCell"/>
</dbReference>
<evidence type="ECO:0000313" key="9">
    <source>
        <dbReference type="EMBL" id="AZS30230.1"/>
    </source>
</evidence>
<dbReference type="InterPro" id="IPR008969">
    <property type="entry name" value="CarboxyPept-like_regulatory"/>
</dbReference>
<dbReference type="Pfam" id="PF07715">
    <property type="entry name" value="Plug"/>
    <property type="match status" value="1"/>
</dbReference>
<keyword evidence="3 7" id="KW-1134">Transmembrane beta strand</keyword>
<reference evidence="9 10" key="1">
    <citation type="submission" date="2018-10" db="EMBL/GenBank/DDBJ databases">
        <title>Butyricimonas faecalis sp. nov., isolated from human faeces and emended description of the genus Butyricimonas.</title>
        <authorList>
            <person name="Le Roy T."/>
            <person name="Van der Smissen P."/>
            <person name="Paquot A."/>
            <person name="Delzenne N."/>
            <person name="Muccioli G."/>
            <person name="Collet J.-F."/>
            <person name="Cani P.D."/>
        </authorList>
    </citation>
    <scope>NUCLEOTIDE SEQUENCE [LARGE SCALE GENOMIC DNA]</scope>
    <source>
        <strain evidence="9 10">H184</strain>
    </source>
</reference>
<evidence type="ECO:0000256" key="2">
    <source>
        <dbReference type="ARBA" id="ARBA00022448"/>
    </source>
</evidence>
<dbReference type="InterPro" id="IPR023996">
    <property type="entry name" value="TonB-dep_OMP_SusC/RagA"/>
</dbReference>
<dbReference type="NCBIfam" id="TIGR04057">
    <property type="entry name" value="SusC_RagA_signa"/>
    <property type="match status" value="1"/>
</dbReference>
<dbReference type="KEGG" id="buy:D8S85_12205"/>
<dbReference type="Proteomes" id="UP000270673">
    <property type="component" value="Chromosome"/>
</dbReference>
<dbReference type="InterPro" id="IPR011662">
    <property type="entry name" value="Secretin/TonB_short_N"/>
</dbReference>
<dbReference type="AlphaFoldDB" id="A0A3S9VUP7"/>
<dbReference type="InterPro" id="IPR023997">
    <property type="entry name" value="TonB-dep_OMP_SusC/RagA_CS"/>
</dbReference>
<dbReference type="Gene3D" id="2.170.130.10">
    <property type="entry name" value="TonB-dependent receptor, plug domain"/>
    <property type="match status" value="1"/>
</dbReference>
<evidence type="ECO:0000259" key="8">
    <source>
        <dbReference type="SMART" id="SM00965"/>
    </source>
</evidence>
<dbReference type="SMART" id="SM00965">
    <property type="entry name" value="STN"/>
    <property type="match status" value="1"/>
</dbReference>
<keyword evidence="6 7" id="KW-0998">Cell outer membrane</keyword>
<keyword evidence="4 7" id="KW-0812">Transmembrane</keyword>
<dbReference type="SUPFAM" id="SSF56935">
    <property type="entry name" value="Porins"/>
    <property type="match status" value="1"/>
</dbReference>
<keyword evidence="5 7" id="KW-0472">Membrane</keyword>
<dbReference type="PROSITE" id="PS52016">
    <property type="entry name" value="TONB_DEPENDENT_REC_3"/>
    <property type="match status" value="1"/>
</dbReference>
<comment type="subcellular location">
    <subcellularLocation>
        <location evidence="1 7">Cell outer membrane</location>
        <topology evidence="1 7">Multi-pass membrane protein</topology>
    </subcellularLocation>
</comment>
<dbReference type="NCBIfam" id="TIGR04056">
    <property type="entry name" value="OMP_RagA_SusC"/>
    <property type="match status" value="1"/>
</dbReference>
<dbReference type="OrthoDB" id="668629at2"/>
<evidence type="ECO:0000256" key="7">
    <source>
        <dbReference type="PROSITE-ProRule" id="PRU01360"/>
    </source>
</evidence>
<dbReference type="EMBL" id="CP032819">
    <property type="protein sequence ID" value="AZS30230.1"/>
    <property type="molecule type" value="Genomic_DNA"/>
</dbReference>
<dbReference type="InterPro" id="IPR012910">
    <property type="entry name" value="Plug_dom"/>
</dbReference>
<evidence type="ECO:0000313" key="10">
    <source>
        <dbReference type="Proteomes" id="UP000270673"/>
    </source>
</evidence>
<dbReference type="SUPFAM" id="SSF49464">
    <property type="entry name" value="Carboxypeptidase regulatory domain-like"/>
    <property type="match status" value="1"/>
</dbReference>
<dbReference type="Pfam" id="PF13715">
    <property type="entry name" value="CarbopepD_reg_2"/>
    <property type="match status" value="1"/>
</dbReference>
<accession>A0A3S9VUP7</accession>
<dbReference type="Gene3D" id="2.40.170.20">
    <property type="entry name" value="TonB-dependent receptor, beta-barrel domain"/>
    <property type="match status" value="1"/>
</dbReference>
<keyword evidence="10" id="KW-1185">Reference proteome</keyword>
<sequence>MEKKRLCHSFFKRPWRKILVIMKLFFLLTCCFTLSLSANSLAQQERVSLKMKNVGVEKLFDEVQRQTKLYFLFNIEQVKQLGKISLDVNNETVESVLMSVFKNSDLTYVFNGNMIVVRPRDAQDDKEVKKIVITGKVSDAKKQPLPGVTVQMKGVAIGTATGHDGKYSLTIPNAPQKFTLVYSFVGMLTQEVVYAGKDTIDVVMKEDVKALEDVVVTGFMNIRNSSFTGNAVTVKKEDLLKVSKTNVIKALQTFDPSFRIKENNRWGSDPNALPEVYIRGESGLGVKQLDRDALSKSNLVDNPNLPTFIMDGFEVSVSKLYDMDPNRIESITILKDATATALYGSRAANGVVIITTIPPKAGKLNIDYSIVGDITFPDLTDYHLLNAKEKLEVERLAGCYDFDKNNDGYTDKYTLDKEYSNKLANVVKGVDTYWLAKPLQTVFNHSHSLYIDGGSESVRFGIELQYANQDGVMKGSLRDRMGAGVSLAYNYKTFLVKNTVTYQRVRTKESPYGNFAAFAKQLPYDTYKDEDGVYNPTMKYWGRGSDSRRVNPMYEPSLNNFNKGSSEEFINNLSVNWNIIDGLLLKGQLSLTKTIGNTKRFYDPLSQQSANLNILSLKNVNSGTLYLDNNDGFSVDMNATLSFNKALNGHMINALTGISVQEDKSKSNGATYIGFPSGTLSSPEYAKEMYQKTRFNESTKRLVGFLFSLNYSYKDIYLLDASVRMDGSSTFGSDQRFAPFWSFGLGVNLHKYNFIQSLGFVDQLKLRASYGQIGKANFPAYAARSTYDIATDEWYKTGLSTRLKALGNKNLTWETTNTFDIGAELSLFGDLLYVKGSYYDKRTIDLVNDVTVPTSTGFTSYRDNVGEVSNKGYEFDVRVSAYQTKDWSVIFNFNLAHNKNRIEKISESLRAYNERVQEMFSKQLAFNDPDKELQSQPFLQYVEGGSLNSIFGVRSQGINPADGQEVFVSRNGQLTKVWAASDQVALGTSEPKAQGTFGFNIVYKQFSLFTNFMYETGGQRYNQTLVDKVENVNVYTDNVDERVLTSRWTKPGDKAKYKSLVVGRNVVEQTKPTSRFVQDYNVLSWNSLELGYDLPSSITNKLNLSMLRFSFGMNDIWHLSSVKQERGTSYPFARTVTFSIKVSL</sequence>
<protein>
    <submittedName>
        <fullName evidence="9">SusC/RagA family TonB-linked outer membrane protein</fullName>
    </submittedName>
</protein>
<evidence type="ECO:0000256" key="4">
    <source>
        <dbReference type="ARBA" id="ARBA00022692"/>
    </source>
</evidence>
<name>A0A3S9VUP7_9BACT</name>
<evidence type="ECO:0000256" key="6">
    <source>
        <dbReference type="ARBA" id="ARBA00023237"/>
    </source>
</evidence>
<dbReference type="Pfam" id="PF07660">
    <property type="entry name" value="STN"/>
    <property type="match status" value="1"/>
</dbReference>
<dbReference type="InterPro" id="IPR036942">
    <property type="entry name" value="Beta-barrel_TonB_sf"/>
</dbReference>
<organism evidence="9 10">
    <name type="scientific">Butyricimonas faecalis</name>
    <dbReference type="NCBI Taxonomy" id="2093856"/>
    <lineage>
        <taxon>Bacteria</taxon>
        <taxon>Pseudomonadati</taxon>
        <taxon>Bacteroidota</taxon>
        <taxon>Bacteroidia</taxon>
        <taxon>Bacteroidales</taxon>
        <taxon>Odoribacteraceae</taxon>
        <taxon>Butyricimonas</taxon>
    </lineage>
</organism>
<evidence type="ECO:0000256" key="3">
    <source>
        <dbReference type="ARBA" id="ARBA00022452"/>
    </source>
</evidence>
<gene>
    <name evidence="9" type="ORF">D8S85_12205</name>
</gene>
<keyword evidence="2 7" id="KW-0813">Transport</keyword>
<feature type="domain" description="Secretin/TonB short N-terminal" evidence="8">
    <location>
        <begin position="71"/>
        <end position="120"/>
    </location>
</feature>
<dbReference type="InterPro" id="IPR037066">
    <property type="entry name" value="Plug_dom_sf"/>
</dbReference>